<dbReference type="InterPro" id="IPR040296">
    <property type="entry name" value="PSBT"/>
</dbReference>
<reference evidence="1 2" key="1">
    <citation type="submission" date="2024-02" db="EMBL/GenBank/DDBJ databases">
        <authorList>
            <person name="Vignale AGUSTIN F."/>
            <person name="Sosa J E."/>
            <person name="Modenutti C."/>
        </authorList>
    </citation>
    <scope>NUCLEOTIDE SEQUENCE [LARGE SCALE GENOMIC DNA]</scope>
</reference>
<keyword evidence="2" id="KW-1185">Reference proteome</keyword>
<proteinExistence type="predicted"/>
<organism evidence="1 2">
    <name type="scientific">Ilex paraguariensis</name>
    <name type="common">yerba mate</name>
    <dbReference type="NCBI Taxonomy" id="185542"/>
    <lineage>
        <taxon>Eukaryota</taxon>
        <taxon>Viridiplantae</taxon>
        <taxon>Streptophyta</taxon>
        <taxon>Embryophyta</taxon>
        <taxon>Tracheophyta</taxon>
        <taxon>Spermatophyta</taxon>
        <taxon>Magnoliopsida</taxon>
        <taxon>eudicotyledons</taxon>
        <taxon>Gunneridae</taxon>
        <taxon>Pentapetalae</taxon>
        <taxon>asterids</taxon>
        <taxon>campanulids</taxon>
        <taxon>Aquifoliales</taxon>
        <taxon>Aquifoliaceae</taxon>
        <taxon>Ilex</taxon>
    </lineage>
</organism>
<comment type="caution">
    <text evidence="1">The sequence shown here is derived from an EMBL/GenBank/DDBJ whole genome shotgun (WGS) entry which is preliminary data.</text>
</comment>
<accession>A0ABC8TB47</accession>
<evidence type="ECO:0000313" key="2">
    <source>
        <dbReference type="Proteomes" id="UP001642360"/>
    </source>
</evidence>
<evidence type="ECO:0000313" key="1">
    <source>
        <dbReference type="EMBL" id="CAK9164709.1"/>
    </source>
</evidence>
<name>A0ABC8TB47_9AQUA</name>
<evidence type="ECO:0008006" key="3">
    <source>
        <dbReference type="Google" id="ProtNLM"/>
    </source>
</evidence>
<dbReference type="AlphaFoldDB" id="A0ABC8TB47"/>
<dbReference type="PANTHER" id="PTHR34940:SF4">
    <property type="entry name" value="OS02G0581100 PROTEIN"/>
    <property type="match status" value="1"/>
</dbReference>
<dbReference type="Proteomes" id="UP001642360">
    <property type="component" value="Unassembled WGS sequence"/>
</dbReference>
<dbReference type="EMBL" id="CAUOFW020004269">
    <property type="protein sequence ID" value="CAK9164709.1"/>
    <property type="molecule type" value="Genomic_DNA"/>
</dbReference>
<protein>
    <recommendedName>
        <fullName evidence="3">Photosystem II 5 kDa protein, chloroplastic</fullName>
    </recommendedName>
</protein>
<sequence length="109" mass="11102">MASMTMTASFFGGSAAAATKQPPTAAGRGLVMAKATKVTEAEKNVTSYNSKEEEKNTGRRGLVFAAAAAAACSVAKVAMAGEPKKGTPEAVKKFAPVCVTMPTASICRK</sequence>
<gene>
    <name evidence="1" type="ORF">ILEXP_LOCUS33854</name>
</gene>
<dbReference type="PANTHER" id="PTHR34940">
    <property type="entry name" value="PHOTOSYSTEM II 5 KDA PROTEIN, CHLOROPLASTIC"/>
    <property type="match status" value="1"/>
</dbReference>